<feature type="compositionally biased region" description="Basic and acidic residues" evidence="1">
    <location>
        <begin position="145"/>
        <end position="154"/>
    </location>
</feature>
<feature type="signal peptide" evidence="3">
    <location>
        <begin position="1"/>
        <end position="19"/>
    </location>
</feature>
<feature type="region of interest" description="Disordered" evidence="1">
    <location>
        <begin position="315"/>
        <end position="351"/>
    </location>
</feature>
<reference evidence="4" key="1">
    <citation type="journal article" date="2021" name="Nat. Commun.">
        <title>Genetic determinants of endophytism in the Arabidopsis root mycobiome.</title>
        <authorList>
            <person name="Mesny F."/>
            <person name="Miyauchi S."/>
            <person name="Thiergart T."/>
            <person name="Pickel B."/>
            <person name="Atanasova L."/>
            <person name="Karlsson M."/>
            <person name="Huettel B."/>
            <person name="Barry K.W."/>
            <person name="Haridas S."/>
            <person name="Chen C."/>
            <person name="Bauer D."/>
            <person name="Andreopoulos W."/>
            <person name="Pangilinan J."/>
            <person name="LaButti K."/>
            <person name="Riley R."/>
            <person name="Lipzen A."/>
            <person name="Clum A."/>
            <person name="Drula E."/>
            <person name="Henrissat B."/>
            <person name="Kohler A."/>
            <person name="Grigoriev I.V."/>
            <person name="Martin F.M."/>
            <person name="Hacquard S."/>
        </authorList>
    </citation>
    <scope>NUCLEOTIDE SEQUENCE</scope>
    <source>
        <strain evidence="4">MPI-CAGE-AT-0016</strain>
    </source>
</reference>
<keyword evidence="2" id="KW-0472">Membrane</keyword>
<feature type="compositionally biased region" description="Low complexity" evidence="1">
    <location>
        <begin position="101"/>
        <end position="126"/>
    </location>
</feature>
<name>A0A8K0WYT8_9PEZI</name>
<dbReference type="OrthoDB" id="5241722at2759"/>
<dbReference type="AlphaFoldDB" id="A0A8K0WYT8"/>
<keyword evidence="2" id="KW-1133">Transmembrane helix</keyword>
<keyword evidence="2" id="KW-0812">Transmembrane</keyword>
<feature type="compositionally biased region" description="Low complexity" evidence="1">
    <location>
        <begin position="175"/>
        <end position="187"/>
    </location>
</feature>
<evidence type="ECO:0000256" key="1">
    <source>
        <dbReference type="SAM" id="MobiDB-lite"/>
    </source>
</evidence>
<sequence length="351" mass="37464">MRYTTLASWLLCAATVAAAGVLEEEGHGHPQLAVLGRGDAGVKELLIKDDAIITPPPGAPQPSQTPVLFLQHIDDGLLPQPTQPPVFDKRQNDNPQEAINAASRSAQQAVASASQSAAEAVRQAQESVRRAEESARQAIAQATRDASEAARQARESANQAIGQATRSAEERVRQADQSARQAAQDAQESARREIDRSFSLVQAARADATAVREEAVLQVEDARGTALTTTQIALAVTASVAGVSILSVVAFWLVVRRRKAKAVEAEQQAAAGAVAYMQEPRKSDDSGSVYSRQTEWKDGRSVTGELDSWLRQTRNDTSVYGGRGGRAAGSVSGATVRSTNWPLRQSQGPRR</sequence>
<evidence type="ECO:0000313" key="4">
    <source>
        <dbReference type="EMBL" id="KAH7347222.1"/>
    </source>
</evidence>
<feature type="chain" id="PRO_5035452028" evidence="3">
    <location>
        <begin position="20"/>
        <end position="351"/>
    </location>
</feature>
<accession>A0A8K0WYT8</accession>
<feature type="compositionally biased region" description="Polar residues" evidence="1">
    <location>
        <begin position="335"/>
        <end position="351"/>
    </location>
</feature>
<comment type="caution">
    <text evidence="4">The sequence shown here is derived from an EMBL/GenBank/DDBJ whole genome shotgun (WGS) entry which is preliminary data.</text>
</comment>
<dbReference type="EMBL" id="JAGPXD010000007">
    <property type="protein sequence ID" value="KAH7347222.1"/>
    <property type="molecule type" value="Genomic_DNA"/>
</dbReference>
<evidence type="ECO:0000313" key="5">
    <source>
        <dbReference type="Proteomes" id="UP000813385"/>
    </source>
</evidence>
<evidence type="ECO:0000256" key="2">
    <source>
        <dbReference type="SAM" id="Phobius"/>
    </source>
</evidence>
<proteinExistence type="predicted"/>
<keyword evidence="3" id="KW-0732">Signal</keyword>
<gene>
    <name evidence="4" type="ORF">B0T11DRAFT_333346</name>
</gene>
<evidence type="ECO:0000256" key="3">
    <source>
        <dbReference type="SAM" id="SignalP"/>
    </source>
</evidence>
<feature type="transmembrane region" description="Helical" evidence="2">
    <location>
        <begin position="232"/>
        <end position="255"/>
    </location>
</feature>
<dbReference type="Proteomes" id="UP000813385">
    <property type="component" value="Unassembled WGS sequence"/>
</dbReference>
<protein>
    <submittedName>
        <fullName evidence="4">Uncharacterized protein</fullName>
    </submittedName>
</protein>
<feature type="region of interest" description="Disordered" evidence="1">
    <location>
        <begin position="100"/>
        <end position="190"/>
    </location>
</feature>
<keyword evidence="5" id="KW-1185">Reference proteome</keyword>
<organism evidence="4 5">
    <name type="scientific">Plectosphaerella cucumerina</name>
    <dbReference type="NCBI Taxonomy" id="40658"/>
    <lineage>
        <taxon>Eukaryota</taxon>
        <taxon>Fungi</taxon>
        <taxon>Dikarya</taxon>
        <taxon>Ascomycota</taxon>
        <taxon>Pezizomycotina</taxon>
        <taxon>Sordariomycetes</taxon>
        <taxon>Hypocreomycetidae</taxon>
        <taxon>Glomerellales</taxon>
        <taxon>Plectosphaerellaceae</taxon>
        <taxon>Plectosphaerella</taxon>
    </lineage>
</organism>